<proteinExistence type="predicted"/>
<organism evidence="2 3">
    <name type="scientific">Pyricularia oryzae</name>
    <name type="common">Rice blast fungus</name>
    <name type="synonym">Magnaporthe oryzae</name>
    <dbReference type="NCBI Taxonomy" id="318829"/>
    <lineage>
        <taxon>Eukaryota</taxon>
        <taxon>Fungi</taxon>
        <taxon>Dikarya</taxon>
        <taxon>Ascomycota</taxon>
        <taxon>Pezizomycotina</taxon>
        <taxon>Sordariomycetes</taxon>
        <taxon>Sordariomycetidae</taxon>
        <taxon>Magnaporthales</taxon>
        <taxon>Pyriculariaceae</taxon>
        <taxon>Pyricularia</taxon>
    </lineage>
</organism>
<sequence length="230" mass="25904">MSLSIRPSQSDNSGPTPEYGERLSLMIQSSDRKLDLVRHKAVEILDAIRRDYAPRNLPELGTIHISAGMDVRLDLSDPIDAFLLAGTWAIHLLVRALILEFTDAQESLELTRNLPVALVRVCRTFMAHHRADSYVFRDLLVARILEAIDIVGEINSAGRPWRPSGVVGWLTSWAVTKTLDRELEETSKAVLSRMLRDVGVHTLDEWETPTDESYCLWLFGRADWLTRGGG</sequence>
<dbReference type="AlphaFoldDB" id="A0A4P7NQH1"/>
<dbReference type="Proteomes" id="UP000294847">
    <property type="component" value="Chromosome 6"/>
</dbReference>
<reference evidence="2 3" key="1">
    <citation type="journal article" date="2019" name="Mol. Biol. Evol.">
        <title>Blast fungal genomes show frequent chromosomal changes, gene gains and losses, and effector gene turnover.</title>
        <authorList>
            <person name="Gomez Luciano L.B."/>
            <person name="Jason Tsai I."/>
            <person name="Chuma I."/>
            <person name="Tosa Y."/>
            <person name="Chen Y.H."/>
            <person name="Li J.Y."/>
            <person name="Li M.Y."/>
            <person name="Jade Lu M.Y."/>
            <person name="Nakayashiki H."/>
            <person name="Li W.H."/>
        </authorList>
    </citation>
    <scope>NUCLEOTIDE SEQUENCE [LARGE SCALE GENOMIC DNA]</scope>
    <source>
        <strain evidence="2">MZ5-1-6</strain>
    </source>
</reference>
<protein>
    <submittedName>
        <fullName evidence="2">Uncharacterized protein</fullName>
    </submittedName>
</protein>
<gene>
    <name evidence="2" type="ORF">PoMZ_05707</name>
</gene>
<feature type="compositionally biased region" description="Polar residues" evidence="1">
    <location>
        <begin position="1"/>
        <end position="15"/>
    </location>
</feature>
<evidence type="ECO:0000256" key="1">
    <source>
        <dbReference type="SAM" id="MobiDB-lite"/>
    </source>
</evidence>
<evidence type="ECO:0000313" key="2">
    <source>
        <dbReference type="EMBL" id="QBZ64016.1"/>
    </source>
</evidence>
<name>A0A4P7NQH1_PYROR</name>
<accession>A0A4P7NQH1</accession>
<feature type="region of interest" description="Disordered" evidence="1">
    <location>
        <begin position="1"/>
        <end position="20"/>
    </location>
</feature>
<dbReference type="EMBL" id="CP034209">
    <property type="protein sequence ID" value="QBZ64016.1"/>
    <property type="molecule type" value="Genomic_DNA"/>
</dbReference>
<evidence type="ECO:0000313" key="3">
    <source>
        <dbReference type="Proteomes" id="UP000294847"/>
    </source>
</evidence>